<sequence>MQSQDRWSAAGLIQVPHSFDPIPALHIPEHHGTEPSSTAQTMPVTSMDPPTRPRKRKAPTLPAVAWEPYKARILELHNTEGLPLREVKEMIKKEFGFTAEIRQYRTRISQWGKDKNIKPEEMKAIVRKRQERKLVESSKRELVFTVRGSEVEPQKINRWMKRNNVRESLLYAPTTPSAVRCQTISERDSPVPNSAFSPAAPIFSPESNVSIAQSPQIFSPALSIASIVRPQSNTFMGKSPAPTYQYLPSFPPGPVPSASAFQGQVDSVATFVPYRYRQKEEERLREELLTAETLFGTYHSGTLGILYQLGEVLIDQGRYKSAEEVIRRLLERRQAISGNDDVNTLNAFELLGQVLRRQGLYAKAEKLFRRTFGSRSVILGVEHGDTLNSMNNLGLTYMSQGRWKEAEELGVQRRLGEEHPNTLTNMGNLALTYKNQGRWKEAEELEVQVVETRKRVLGEEHPHTLNSMANLAHTWKSQSRNEEAILLMEECFQLQKHIVGPYHPHTESSLEALSKWQLEKLNMRL</sequence>
<protein>
    <submittedName>
        <fullName evidence="1">TPR-like protein</fullName>
    </submittedName>
</protein>
<evidence type="ECO:0000313" key="1">
    <source>
        <dbReference type="EMBL" id="KAF2466286.1"/>
    </source>
</evidence>
<keyword evidence="2" id="KW-1185">Reference proteome</keyword>
<comment type="caution">
    <text evidence="1">The sequence shown here is derived from an EMBL/GenBank/DDBJ whole genome shotgun (WGS) entry which is preliminary data.</text>
</comment>
<dbReference type="EMBL" id="MU003525">
    <property type="protein sequence ID" value="KAF2466286.1"/>
    <property type="molecule type" value="Genomic_DNA"/>
</dbReference>
<gene>
    <name evidence="1" type="ORF">BDR25DRAFT_293676</name>
</gene>
<name>A0ACB6QHC9_9PLEO</name>
<reference evidence="1" key="1">
    <citation type="journal article" date="2020" name="Stud. Mycol.">
        <title>101 Dothideomycetes genomes: a test case for predicting lifestyles and emergence of pathogens.</title>
        <authorList>
            <person name="Haridas S."/>
            <person name="Albert R."/>
            <person name="Binder M."/>
            <person name="Bloem J."/>
            <person name="Labutti K."/>
            <person name="Salamov A."/>
            <person name="Andreopoulos B."/>
            <person name="Baker S."/>
            <person name="Barry K."/>
            <person name="Bills G."/>
            <person name="Bluhm B."/>
            <person name="Cannon C."/>
            <person name="Castanera R."/>
            <person name="Culley D."/>
            <person name="Daum C."/>
            <person name="Ezra D."/>
            <person name="Gonzalez J."/>
            <person name="Henrissat B."/>
            <person name="Kuo A."/>
            <person name="Liang C."/>
            <person name="Lipzen A."/>
            <person name="Lutzoni F."/>
            <person name="Magnuson J."/>
            <person name="Mondo S."/>
            <person name="Nolan M."/>
            <person name="Ohm R."/>
            <person name="Pangilinan J."/>
            <person name="Park H.-J."/>
            <person name="Ramirez L."/>
            <person name="Alfaro M."/>
            <person name="Sun H."/>
            <person name="Tritt A."/>
            <person name="Yoshinaga Y."/>
            <person name="Zwiers L.-H."/>
            <person name="Turgeon B."/>
            <person name="Goodwin S."/>
            <person name="Spatafora J."/>
            <person name="Crous P."/>
            <person name="Grigoriev I."/>
        </authorList>
    </citation>
    <scope>NUCLEOTIDE SEQUENCE</scope>
    <source>
        <strain evidence="1">ATCC 200398</strain>
    </source>
</reference>
<accession>A0ACB6QHC9</accession>
<organism evidence="1 2">
    <name type="scientific">Lindgomyces ingoldianus</name>
    <dbReference type="NCBI Taxonomy" id="673940"/>
    <lineage>
        <taxon>Eukaryota</taxon>
        <taxon>Fungi</taxon>
        <taxon>Dikarya</taxon>
        <taxon>Ascomycota</taxon>
        <taxon>Pezizomycotina</taxon>
        <taxon>Dothideomycetes</taxon>
        <taxon>Pleosporomycetidae</taxon>
        <taxon>Pleosporales</taxon>
        <taxon>Lindgomycetaceae</taxon>
        <taxon>Lindgomyces</taxon>
    </lineage>
</organism>
<evidence type="ECO:0000313" key="2">
    <source>
        <dbReference type="Proteomes" id="UP000799755"/>
    </source>
</evidence>
<dbReference type="Proteomes" id="UP000799755">
    <property type="component" value="Unassembled WGS sequence"/>
</dbReference>
<proteinExistence type="predicted"/>